<dbReference type="Gene3D" id="3.40.50.1820">
    <property type="entry name" value="alpha/beta hydrolase"/>
    <property type="match status" value="1"/>
</dbReference>
<dbReference type="SUPFAM" id="SSF53474">
    <property type="entry name" value="alpha/beta-Hydrolases"/>
    <property type="match status" value="1"/>
</dbReference>
<protein>
    <submittedName>
        <fullName evidence="1">Alpha/beta hydrolase</fullName>
    </submittedName>
</protein>
<dbReference type="InterPro" id="IPR029058">
    <property type="entry name" value="AB_hydrolase_fold"/>
</dbReference>
<evidence type="ECO:0000313" key="2">
    <source>
        <dbReference type="Proteomes" id="UP000249605"/>
    </source>
</evidence>
<dbReference type="OrthoDB" id="9804723at2"/>
<dbReference type="RefSeq" id="WP_111066631.1">
    <property type="nucleotide sequence ID" value="NZ_CP029829.1"/>
</dbReference>
<dbReference type="EMBL" id="CP029829">
    <property type="protein sequence ID" value="AWU94105.1"/>
    <property type="molecule type" value="Genomic_DNA"/>
</dbReference>
<gene>
    <name evidence="1" type="ORF">DM194_07415</name>
</gene>
<dbReference type="KEGG" id="azm:DM194_07415"/>
<dbReference type="AlphaFoldDB" id="A0A2U9S385"/>
<evidence type="ECO:0000313" key="1">
    <source>
        <dbReference type="EMBL" id="AWU94105.1"/>
    </source>
</evidence>
<name>A0A2U9S385_9PROT</name>
<proteinExistence type="predicted"/>
<organism evidence="1 2">
    <name type="scientific">Azospirillum ramasamyi</name>
    <dbReference type="NCBI Taxonomy" id="682998"/>
    <lineage>
        <taxon>Bacteria</taxon>
        <taxon>Pseudomonadati</taxon>
        <taxon>Pseudomonadota</taxon>
        <taxon>Alphaproteobacteria</taxon>
        <taxon>Rhodospirillales</taxon>
        <taxon>Azospirillaceae</taxon>
        <taxon>Azospirillum</taxon>
    </lineage>
</organism>
<reference evidence="1 2" key="1">
    <citation type="journal article" date="2019" name="Int. J. Syst. Evol. Microbiol.">
        <title>Azospirillum ramasamyi sp. nov., a novel diazotrophic bacterium isolated from fermented bovine products.</title>
        <authorList>
            <person name="Anandham R."/>
            <person name="Heo J."/>
            <person name="Krishnamoorthy R."/>
            <person name="SenthilKumar M."/>
            <person name="Gopal N.O."/>
            <person name="Kim S.J."/>
            <person name="Kwon S.W."/>
        </authorList>
    </citation>
    <scope>NUCLEOTIDE SEQUENCE [LARGE SCALE GENOMIC DNA]</scope>
    <source>
        <strain evidence="1 2">M2T2B2</strain>
    </source>
</reference>
<keyword evidence="2" id="KW-1185">Reference proteome</keyword>
<dbReference type="Proteomes" id="UP000249605">
    <property type="component" value="Chromosome"/>
</dbReference>
<keyword evidence="1" id="KW-0378">Hydrolase</keyword>
<dbReference type="GO" id="GO:0016787">
    <property type="term" value="F:hydrolase activity"/>
    <property type="evidence" value="ECO:0007669"/>
    <property type="project" value="UniProtKB-KW"/>
</dbReference>
<accession>A0A2U9S385</accession>
<sequence length="237" mass="25321">MFFHTQPSTVRAGRAESIRFVVNGTASDRMDAGIGVGATGERTADRAGDPSGRRVIFLHPGKGAWWRLLDHVPSGQEWLTLPASGAARLSSMLVERGGRRPVLVASAMTAPLAIVAALDFPDQVGGVMIVDDVGAESPLRRRWNALSAHFGRPRPVDLTSRISELEAELPAVRLPVTLMQGSEPAELFSRLESRLTGCRTLTVVAVPDAAAVRPRTHAAELRGALLALVSAVERAQL</sequence>